<dbReference type="HOGENOM" id="CLU_1844783_0_0_1"/>
<dbReference type="Proteomes" id="UP000008177">
    <property type="component" value="Unplaced contigs"/>
</dbReference>
<organism evidence="2 3">
    <name type="scientific">Botryotinia fuckeliana (strain T4)</name>
    <name type="common">Noble rot fungus</name>
    <name type="synonym">Botrytis cinerea</name>
    <dbReference type="NCBI Taxonomy" id="999810"/>
    <lineage>
        <taxon>Eukaryota</taxon>
        <taxon>Fungi</taxon>
        <taxon>Dikarya</taxon>
        <taxon>Ascomycota</taxon>
        <taxon>Pezizomycotina</taxon>
        <taxon>Leotiomycetes</taxon>
        <taxon>Helotiales</taxon>
        <taxon>Sclerotiniaceae</taxon>
        <taxon>Botrytis</taxon>
    </lineage>
</organism>
<evidence type="ECO:0000256" key="1">
    <source>
        <dbReference type="SAM" id="MobiDB-lite"/>
    </source>
</evidence>
<feature type="compositionally biased region" description="Low complexity" evidence="1">
    <location>
        <begin position="1"/>
        <end position="18"/>
    </location>
</feature>
<dbReference type="AlphaFoldDB" id="G2YMJ4"/>
<feature type="compositionally biased region" description="Basic and acidic residues" evidence="1">
    <location>
        <begin position="126"/>
        <end position="139"/>
    </location>
</feature>
<reference evidence="3" key="1">
    <citation type="journal article" date="2011" name="PLoS Genet.">
        <title>Genomic analysis of the necrotrophic fungal pathogens Sclerotinia sclerotiorum and Botrytis cinerea.</title>
        <authorList>
            <person name="Amselem J."/>
            <person name="Cuomo C.A."/>
            <person name="van Kan J.A."/>
            <person name="Viaud M."/>
            <person name="Benito E.P."/>
            <person name="Couloux A."/>
            <person name="Coutinho P.M."/>
            <person name="de Vries R.P."/>
            <person name="Dyer P.S."/>
            <person name="Fillinger S."/>
            <person name="Fournier E."/>
            <person name="Gout L."/>
            <person name="Hahn M."/>
            <person name="Kohn L."/>
            <person name="Lapalu N."/>
            <person name="Plummer K.M."/>
            <person name="Pradier J.M."/>
            <person name="Quevillon E."/>
            <person name="Sharon A."/>
            <person name="Simon A."/>
            <person name="ten Have A."/>
            <person name="Tudzynski B."/>
            <person name="Tudzynski P."/>
            <person name="Wincker P."/>
            <person name="Andrew M."/>
            <person name="Anthouard V."/>
            <person name="Beever R.E."/>
            <person name="Beffa R."/>
            <person name="Benoit I."/>
            <person name="Bouzid O."/>
            <person name="Brault B."/>
            <person name="Chen Z."/>
            <person name="Choquer M."/>
            <person name="Collemare J."/>
            <person name="Cotton P."/>
            <person name="Danchin E.G."/>
            <person name="Da Silva C."/>
            <person name="Gautier A."/>
            <person name="Giraud C."/>
            <person name="Giraud T."/>
            <person name="Gonzalez C."/>
            <person name="Grossetete S."/>
            <person name="Guldener U."/>
            <person name="Henrissat B."/>
            <person name="Howlett B.J."/>
            <person name="Kodira C."/>
            <person name="Kretschmer M."/>
            <person name="Lappartient A."/>
            <person name="Leroch M."/>
            <person name="Levis C."/>
            <person name="Mauceli E."/>
            <person name="Neuveglise C."/>
            <person name="Oeser B."/>
            <person name="Pearson M."/>
            <person name="Poulain J."/>
            <person name="Poussereau N."/>
            <person name="Quesneville H."/>
            <person name="Rascle C."/>
            <person name="Schumacher J."/>
            <person name="Segurens B."/>
            <person name="Sexton A."/>
            <person name="Silva E."/>
            <person name="Sirven C."/>
            <person name="Soanes D.M."/>
            <person name="Talbot N.J."/>
            <person name="Templeton M."/>
            <person name="Yandava C."/>
            <person name="Yarden O."/>
            <person name="Zeng Q."/>
            <person name="Rollins J.A."/>
            <person name="Lebrun M.H."/>
            <person name="Dickman M."/>
        </authorList>
    </citation>
    <scope>NUCLEOTIDE SEQUENCE [LARGE SCALE GENOMIC DNA]</scope>
    <source>
        <strain evidence="3">T4</strain>
    </source>
</reference>
<dbReference type="InParanoid" id="G2YMJ4"/>
<evidence type="ECO:0000313" key="3">
    <source>
        <dbReference type="Proteomes" id="UP000008177"/>
    </source>
</evidence>
<protein>
    <submittedName>
        <fullName evidence="2">Uncharacterized protein</fullName>
    </submittedName>
</protein>
<gene>
    <name evidence="2" type="ORF">BofuT4_P137660.1</name>
</gene>
<accession>G2YMJ4</accession>
<sequence>MENVVGRGSNVVSSVPSRETSHSSQPLVDFPYHFSKDSLTIIIFDSNCWSASHAMQSGNNAPLTTHHSPLAILYSALHTLTASFDSINSTGNFGLKKLWSALWSHVLPTKRYLPGASSGTRPPLKAGERPLAHRPTEPT</sequence>
<evidence type="ECO:0000313" key="2">
    <source>
        <dbReference type="EMBL" id="CCD52842.1"/>
    </source>
</evidence>
<dbReference type="EMBL" id="FQ790345">
    <property type="protein sequence ID" value="CCD52842.1"/>
    <property type="molecule type" value="Genomic_DNA"/>
</dbReference>
<feature type="region of interest" description="Disordered" evidence="1">
    <location>
        <begin position="114"/>
        <end position="139"/>
    </location>
</feature>
<feature type="region of interest" description="Disordered" evidence="1">
    <location>
        <begin position="1"/>
        <end position="25"/>
    </location>
</feature>
<proteinExistence type="predicted"/>
<name>G2YMJ4_BOTF4</name>